<protein>
    <submittedName>
        <fullName evidence="1">Uncharacterized protein</fullName>
    </submittedName>
</protein>
<organism evidence="1">
    <name type="scientific">marine sediment metagenome</name>
    <dbReference type="NCBI Taxonomy" id="412755"/>
    <lineage>
        <taxon>unclassified sequences</taxon>
        <taxon>metagenomes</taxon>
        <taxon>ecological metagenomes</taxon>
    </lineage>
</organism>
<feature type="non-terminal residue" evidence="1">
    <location>
        <position position="1"/>
    </location>
</feature>
<comment type="caution">
    <text evidence="1">The sequence shown here is derived from an EMBL/GenBank/DDBJ whole genome shotgun (WGS) entry which is preliminary data.</text>
</comment>
<dbReference type="EMBL" id="BARS01014344">
    <property type="protein sequence ID" value="GAF92466.1"/>
    <property type="molecule type" value="Genomic_DNA"/>
</dbReference>
<accession>X0TZC7</accession>
<name>X0TZC7_9ZZZZ</name>
<proteinExistence type="predicted"/>
<dbReference type="AlphaFoldDB" id="X0TZC7"/>
<sequence length="35" mass="3962">YLFMAVPVSLPKKQGKDAEEGLTMLLQRSAKKRAR</sequence>
<gene>
    <name evidence="1" type="ORF">S01H1_24256</name>
</gene>
<reference evidence="1" key="1">
    <citation type="journal article" date="2014" name="Front. Microbiol.">
        <title>High frequency of phylogenetically diverse reductive dehalogenase-homologous genes in deep subseafloor sedimentary metagenomes.</title>
        <authorList>
            <person name="Kawai M."/>
            <person name="Futagami T."/>
            <person name="Toyoda A."/>
            <person name="Takaki Y."/>
            <person name="Nishi S."/>
            <person name="Hori S."/>
            <person name="Arai W."/>
            <person name="Tsubouchi T."/>
            <person name="Morono Y."/>
            <person name="Uchiyama I."/>
            <person name="Ito T."/>
            <person name="Fujiyama A."/>
            <person name="Inagaki F."/>
            <person name="Takami H."/>
        </authorList>
    </citation>
    <scope>NUCLEOTIDE SEQUENCE</scope>
    <source>
        <strain evidence="1">Expedition CK06-06</strain>
    </source>
</reference>
<evidence type="ECO:0000313" key="1">
    <source>
        <dbReference type="EMBL" id="GAF92466.1"/>
    </source>
</evidence>